<name>A0AA40VN20_9MICO</name>
<reference evidence="1 2" key="1">
    <citation type="submission" date="2020-08" db="EMBL/GenBank/DDBJ databases">
        <title>Sequencing the genomes of 1000 actinobacteria strains.</title>
        <authorList>
            <person name="Klenk H.-P."/>
        </authorList>
    </citation>
    <scope>NUCLEOTIDE SEQUENCE [LARGE SCALE GENOMIC DNA]</scope>
    <source>
        <strain evidence="1 2">DSM 19600</strain>
    </source>
</reference>
<organism evidence="1 2">
    <name type="scientific">Microbacterium invictum</name>
    <dbReference type="NCBI Taxonomy" id="515415"/>
    <lineage>
        <taxon>Bacteria</taxon>
        <taxon>Bacillati</taxon>
        <taxon>Actinomycetota</taxon>
        <taxon>Actinomycetes</taxon>
        <taxon>Micrococcales</taxon>
        <taxon>Microbacteriaceae</taxon>
        <taxon>Microbacterium</taxon>
    </lineage>
</organism>
<dbReference type="RefSeq" id="WP_183499528.1">
    <property type="nucleotide sequence ID" value="NZ_BAABCO010000005.1"/>
</dbReference>
<sequence>MNATVHTAYVLDQHRAAVLDRENELLRRQAERPAAGPHRLTGFAVVTDWLTAIVRRPRAPLAAH</sequence>
<evidence type="ECO:0000313" key="2">
    <source>
        <dbReference type="Proteomes" id="UP000549113"/>
    </source>
</evidence>
<evidence type="ECO:0000313" key="1">
    <source>
        <dbReference type="EMBL" id="MBB4139923.1"/>
    </source>
</evidence>
<protein>
    <submittedName>
        <fullName evidence="1">Uncharacterized protein</fullName>
    </submittedName>
</protein>
<dbReference type="AlphaFoldDB" id="A0AA40VN20"/>
<proteinExistence type="predicted"/>
<dbReference type="EMBL" id="JACIFH010000001">
    <property type="protein sequence ID" value="MBB4139923.1"/>
    <property type="molecule type" value="Genomic_DNA"/>
</dbReference>
<dbReference type="Proteomes" id="UP000549113">
    <property type="component" value="Unassembled WGS sequence"/>
</dbReference>
<gene>
    <name evidence="1" type="ORF">BKA10_001717</name>
</gene>
<accession>A0AA40VN20</accession>
<keyword evidence="2" id="KW-1185">Reference proteome</keyword>
<comment type="caution">
    <text evidence="1">The sequence shown here is derived from an EMBL/GenBank/DDBJ whole genome shotgun (WGS) entry which is preliminary data.</text>
</comment>